<reference evidence="2" key="1">
    <citation type="journal article" date="2014" name="Int. J. Syst. Evol. Microbiol.">
        <title>Complete genome sequence of Corynebacterium casei LMG S-19264T (=DSM 44701T), isolated from a smear-ripened cheese.</title>
        <authorList>
            <consortium name="US DOE Joint Genome Institute (JGI-PGF)"/>
            <person name="Walter F."/>
            <person name="Albersmeier A."/>
            <person name="Kalinowski J."/>
            <person name="Ruckert C."/>
        </authorList>
    </citation>
    <scope>NUCLEOTIDE SEQUENCE</scope>
    <source>
        <strain evidence="2">CGMCC 4.7201</strain>
    </source>
</reference>
<evidence type="ECO:0000313" key="3">
    <source>
        <dbReference type="Proteomes" id="UP000641932"/>
    </source>
</evidence>
<evidence type="ECO:0000313" key="2">
    <source>
        <dbReference type="EMBL" id="GGO95839.1"/>
    </source>
</evidence>
<dbReference type="EMBL" id="BMMS01000027">
    <property type="protein sequence ID" value="GGO95839.1"/>
    <property type="molecule type" value="Genomic_DNA"/>
</dbReference>
<gene>
    <name evidence="2" type="ORF">GCM10012280_53930</name>
</gene>
<organism evidence="2 3">
    <name type="scientific">Wenjunlia tyrosinilytica</name>
    <dbReference type="NCBI Taxonomy" id="1544741"/>
    <lineage>
        <taxon>Bacteria</taxon>
        <taxon>Bacillati</taxon>
        <taxon>Actinomycetota</taxon>
        <taxon>Actinomycetes</taxon>
        <taxon>Kitasatosporales</taxon>
        <taxon>Streptomycetaceae</taxon>
        <taxon>Wenjunlia</taxon>
    </lineage>
</organism>
<keyword evidence="1" id="KW-0472">Membrane</keyword>
<evidence type="ECO:0000256" key="1">
    <source>
        <dbReference type="SAM" id="Phobius"/>
    </source>
</evidence>
<proteinExistence type="predicted"/>
<protein>
    <submittedName>
        <fullName evidence="2">Uncharacterized protein</fullName>
    </submittedName>
</protein>
<comment type="caution">
    <text evidence="2">The sequence shown here is derived from an EMBL/GenBank/DDBJ whole genome shotgun (WGS) entry which is preliminary data.</text>
</comment>
<keyword evidence="1" id="KW-1133">Transmembrane helix</keyword>
<reference evidence="2" key="2">
    <citation type="submission" date="2020-09" db="EMBL/GenBank/DDBJ databases">
        <authorList>
            <person name="Sun Q."/>
            <person name="Zhou Y."/>
        </authorList>
    </citation>
    <scope>NUCLEOTIDE SEQUENCE</scope>
    <source>
        <strain evidence="2">CGMCC 4.7201</strain>
    </source>
</reference>
<feature type="transmembrane region" description="Helical" evidence="1">
    <location>
        <begin position="7"/>
        <end position="40"/>
    </location>
</feature>
<keyword evidence="3" id="KW-1185">Reference proteome</keyword>
<dbReference type="RefSeq" id="WP_189134413.1">
    <property type="nucleotide sequence ID" value="NZ_BMMS01000027.1"/>
</dbReference>
<accession>A0A917ZUD0</accession>
<keyword evidence="1" id="KW-0812">Transmembrane</keyword>
<dbReference type="AlphaFoldDB" id="A0A917ZUD0"/>
<dbReference type="Proteomes" id="UP000641932">
    <property type="component" value="Unassembled WGS sequence"/>
</dbReference>
<name>A0A917ZUD0_9ACTN</name>
<sequence>MSDRTKYVVIAVVALILFILLPGWVKLAVIAVPVAGYLMLDPTQRRRLRRQSRKQIGR</sequence>